<evidence type="ECO:0000313" key="2">
    <source>
        <dbReference type="Proteomes" id="UP001596500"/>
    </source>
</evidence>
<accession>A0ABW2RHF0</accession>
<comment type="caution">
    <text evidence="1">The sequence shown here is derived from an EMBL/GenBank/DDBJ whole genome shotgun (WGS) entry which is preliminary data.</text>
</comment>
<dbReference type="EMBL" id="JBHTBW010000011">
    <property type="protein sequence ID" value="MFC7440435.1"/>
    <property type="molecule type" value="Genomic_DNA"/>
</dbReference>
<keyword evidence="2" id="KW-1185">Reference proteome</keyword>
<reference evidence="2" key="1">
    <citation type="journal article" date="2019" name="Int. J. Syst. Evol. Microbiol.">
        <title>The Global Catalogue of Microorganisms (GCM) 10K type strain sequencing project: providing services to taxonomists for standard genome sequencing and annotation.</title>
        <authorList>
            <consortium name="The Broad Institute Genomics Platform"/>
            <consortium name="The Broad Institute Genome Sequencing Center for Infectious Disease"/>
            <person name="Wu L."/>
            <person name="Ma J."/>
        </authorList>
    </citation>
    <scope>NUCLEOTIDE SEQUENCE [LARGE SCALE GENOMIC DNA]</scope>
    <source>
        <strain evidence="2">CGMCC 1.12942</strain>
    </source>
</reference>
<gene>
    <name evidence="1" type="ORF">ACFQNG_04615</name>
</gene>
<dbReference type="RefSeq" id="WP_379883175.1">
    <property type="nucleotide sequence ID" value="NZ_JBHTNJ010000057.1"/>
</dbReference>
<organism evidence="1 2">
    <name type="scientific">Laceyella putida</name>
    <dbReference type="NCBI Taxonomy" id="110101"/>
    <lineage>
        <taxon>Bacteria</taxon>
        <taxon>Bacillati</taxon>
        <taxon>Bacillota</taxon>
        <taxon>Bacilli</taxon>
        <taxon>Bacillales</taxon>
        <taxon>Thermoactinomycetaceae</taxon>
        <taxon>Laceyella</taxon>
    </lineage>
</organism>
<proteinExistence type="predicted"/>
<protein>
    <submittedName>
        <fullName evidence="1">Uncharacterized protein</fullName>
    </submittedName>
</protein>
<evidence type="ECO:0000313" key="1">
    <source>
        <dbReference type="EMBL" id="MFC7440435.1"/>
    </source>
</evidence>
<sequence length="191" mass="22531">MLERLEELKEKSEGTLFEEFVEAQVESYKKQKQKELKKANINNKWIDHADELFNLYAQITEEFKPQIEPFVSKVEFVDKREEDALVMFTVTNFKGEAHSLQCADLHTLDDYEKLEDDEFVETLDEEKEEGGVEFFFHRDETVETVKHSDIFHADDPSATLKKVVEPLILELFKKSFDLESLMQKESDMEDH</sequence>
<dbReference type="Proteomes" id="UP001596500">
    <property type="component" value="Unassembled WGS sequence"/>
</dbReference>
<name>A0ABW2RHF0_9BACL</name>